<dbReference type="GO" id="GO:0030036">
    <property type="term" value="P:actin cytoskeleton organization"/>
    <property type="evidence" value="ECO:0007669"/>
    <property type="project" value="InterPro"/>
</dbReference>
<dbReference type="AlphaFoldDB" id="A0AAN8MHI9"/>
<dbReference type="PROSITE" id="PS50194">
    <property type="entry name" value="FILAMIN_REPEAT"/>
    <property type="match status" value="2"/>
</dbReference>
<dbReference type="GO" id="GO:0007399">
    <property type="term" value="P:nervous system development"/>
    <property type="evidence" value="ECO:0007669"/>
    <property type="project" value="UniProtKB-ARBA"/>
</dbReference>
<reference evidence="4 5" key="1">
    <citation type="submission" date="2021-04" db="EMBL/GenBank/DDBJ databases">
        <authorList>
            <person name="De Guttry C."/>
            <person name="Zahm M."/>
            <person name="Klopp C."/>
            <person name="Cabau C."/>
            <person name="Louis A."/>
            <person name="Berthelot C."/>
            <person name="Parey E."/>
            <person name="Roest Crollius H."/>
            <person name="Montfort J."/>
            <person name="Robinson-Rechavi M."/>
            <person name="Bucao C."/>
            <person name="Bouchez O."/>
            <person name="Gislard M."/>
            <person name="Lluch J."/>
            <person name="Milhes M."/>
            <person name="Lampietro C."/>
            <person name="Lopez Roques C."/>
            <person name="Donnadieu C."/>
            <person name="Braasch I."/>
            <person name="Desvignes T."/>
            <person name="Postlethwait J."/>
            <person name="Bobe J."/>
            <person name="Wedekind C."/>
            <person name="Guiguen Y."/>
        </authorList>
    </citation>
    <scope>NUCLEOTIDE SEQUENCE [LARGE SCALE GENOMIC DNA]</scope>
    <source>
        <strain evidence="4">Cs_M1</strain>
        <tissue evidence="4">Blood</tissue>
    </source>
</reference>
<comment type="caution">
    <text evidence="4">The sequence shown here is derived from an EMBL/GenBank/DDBJ whole genome shotgun (WGS) entry which is preliminary data.</text>
</comment>
<protein>
    <submittedName>
        <fullName evidence="4">Uncharacterized protein</fullName>
    </submittedName>
</protein>
<dbReference type="EMBL" id="JAGTTL010000010">
    <property type="protein sequence ID" value="KAK6317281.1"/>
    <property type="molecule type" value="Genomic_DNA"/>
</dbReference>
<organism evidence="4 5">
    <name type="scientific">Coregonus suidteri</name>
    <dbReference type="NCBI Taxonomy" id="861788"/>
    <lineage>
        <taxon>Eukaryota</taxon>
        <taxon>Metazoa</taxon>
        <taxon>Chordata</taxon>
        <taxon>Craniata</taxon>
        <taxon>Vertebrata</taxon>
        <taxon>Euteleostomi</taxon>
        <taxon>Actinopterygii</taxon>
        <taxon>Neopterygii</taxon>
        <taxon>Teleostei</taxon>
        <taxon>Protacanthopterygii</taxon>
        <taxon>Salmoniformes</taxon>
        <taxon>Salmonidae</taxon>
        <taxon>Coregoninae</taxon>
        <taxon>Coregonus</taxon>
    </lineage>
</organism>
<dbReference type="PANTHER" id="PTHR38537">
    <property type="entry name" value="JITTERBUG, ISOFORM N"/>
    <property type="match status" value="1"/>
</dbReference>
<dbReference type="FunFam" id="2.60.40.10:FF:000001">
    <property type="entry name" value="Filamin-C isoform b"/>
    <property type="match status" value="1"/>
</dbReference>
<dbReference type="SMART" id="SM00557">
    <property type="entry name" value="IG_FLMN"/>
    <property type="match status" value="2"/>
</dbReference>
<dbReference type="InterPro" id="IPR014756">
    <property type="entry name" value="Ig_E-set"/>
</dbReference>
<keyword evidence="5" id="KW-1185">Reference proteome</keyword>
<evidence type="ECO:0000313" key="4">
    <source>
        <dbReference type="EMBL" id="KAK6317281.1"/>
    </source>
</evidence>
<dbReference type="Proteomes" id="UP001356427">
    <property type="component" value="Unassembled WGS sequence"/>
</dbReference>
<dbReference type="InterPro" id="IPR001298">
    <property type="entry name" value="Filamin/ABP280_rpt"/>
</dbReference>
<dbReference type="GO" id="GO:0051015">
    <property type="term" value="F:actin filament binding"/>
    <property type="evidence" value="ECO:0007669"/>
    <property type="project" value="InterPro"/>
</dbReference>
<evidence type="ECO:0000256" key="1">
    <source>
        <dbReference type="ARBA" id="ARBA00009238"/>
    </source>
</evidence>
<gene>
    <name evidence="4" type="ORF">J4Q44_G00126810</name>
</gene>
<dbReference type="InterPro" id="IPR044801">
    <property type="entry name" value="Filamin"/>
</dbReference>
<evidence type="ECO:0000256" key="2">
    <source>
        <dbReference type="ARBA" id="ARBA00022737"/>
    </source>
</evidence>
<accession>A0AAN8MHI9</accession>
<dbReference type="Pfam" id="PF00630">
    <property type="entry name" value="Filamin"/>
    <property type="match status" value="2"/>
</dbReference>
<proteinExistence type="inferred from homology"/>
<sequence>MERAVLLREEEQLRLAEVTIGEGSHPVNVNVYGPGVEKLGLKANEPTYLTVDCSEAGQGDVRIGIKCTPGVVGQVEADIDFDIIKNDNDTFTVKYMPPGLGRYTIMVLFANQEIPIMPFRIKVDPSHDANKGAGKAKPEVHFTGAAKGDAVQDFEIIDNHDYSYTVRYTAVQQGNMSISVCHGGDPIPKSPFNITVAPPLDLNYSLF</sequence>
<dbReference type="SUPFAM" id="SSF81296">
    <property type="entry name" value="E set domains"/>
    <property type="match status" value="2"/>
</dbReference>
<name>A0AAN8MHI9_9TELE</name>
<dbReference type="InterPro" id="IPR017868">
    <property type="entry name" value="Filamin/ABP280_repeat-like"/>
</dbReference>
<evidence type="ECO:0000313" key="5">
    <source>
        <dbReference type="Proteomes" id="UP001356427"/>
    </source>
</evidence>
<evidence type="ECO:0000256" key="3">
    <source>
        <dbReference type="PROSITE-ProRule" id="PRU00087"/>
    </source>
</evidence>
<dbReference type="InterPro" id="IPR013783">
    <property type="entry name" value="Ig-like_fold"/>
</dbReference>
<keyword evidence="2" id="KW-0677">Repeat</keyword>
<feature type="repeat" description="Filamin" evidence="3">
    <location>
        <begin position="119"/>
        <end position="196"/>
    </location>
</feature>
<feature type="repeat" description="Filamin" evidence="3">
    <location>
        <begin position="21"/>
        <end position="123"/>
    </location>
</feature>
<comment type="similarity">
    <text evidence="1">Belongs to the filamin family.</text>
</comment>
<dbReference type="Gene3D" id="2.60.40.10">
    <property type="entry name" value="Immunoglobulins"/>
    <property type="match status" value="2"/>
</dbReference>
<dbReference type="PANTHER" id="PTHR38537:SF8">
    <property type="entry name" value="FILAMIN-A"/>
    <property type="match status" value="1"/>
</dbReference>